<comment type="caution">
    <text evidence="10">The sequence shown here is derived from an EMBL/GenBank/DDBJ whole genome shotgun (WGS) entry which is preliminary data.</text>
</comment>
<evidence type="ECO:0000313" key="10">
    <source>
        <dbReference type="EMBL" id="KAG7379949.1"/>
    </source>
</evidence>
<feature type="region of interest" description="Disordered" evidence="7">
    <location>
        <begin position="1"/>
        <end position="67"/>
    </location>
</feature>
<feature type="domain" description="AGC-kinase C-terminal" evidence="9">
    <location>
        <begin position="289"/>
        <end position="360"/>
    </location>
</feature>
<sequence>MGAQQSRELSSSSDGSDATAKPAVAAQVAQRELHRQAETGVFSDSESDELEASASESDTDEGGGVWMALPSALTSTGRTFRRIETQVVDEEEQLQLVKRRARAARKLARNRRKGDGVTEGSEGQRGSDGDAISSRDFQRIKVIGVGGMGRVLLVRHRRDGKLYAMKVVSKKSVKEKEMAARVLSERDVLGGTCHDALAPEIFKGREYGTAADWWAFGAVLYELLTGLPPWYSQNAKEMCKQVLHTPLSIPDFISPEAEDLLRKLLSRNPYERLGSLLGGSEIKEHAFFRRIDWDMVTFRETRAPFQPCASPETIVDGSNFRDEFTKIALGSIDSPVGGAAFSESFKGFNFKAPEDQLIEYGYTRDVSLPSNKGDTP</sequence>
<proteinExistence type="predicted"/>
<evidence type="ECO:0000313" key="11">
    <source>
        <dbReference type="Proteomes" id="UP000694044"/>
    </source>
</evidence>
<feature type="compositionally biased region" description="Acidic residues" evidence="7">
    <location>
        <begin position="45"/>
        <end position="61"/>
    </location>
</feature>
<dbReference type="PROSITE" id="PS51285">
    <property type="entry name" value="AGC_KINASE_CTER"/>
    <property type="match status" value="1"/>
</dbReference>
<evidence type="ECO:0000259" key="8">
    <source>
        <dbReference type="PROSITE" id="PS50011"/>
    </source>
</evidence>
<dbReference type="PROSITE" id="PS00107">
    <property type="entry name" value="PROTEIN_KINASE_ATP"/>
    <property type="match status" value="1"/>
</dbReference>
<dbReference type="InterPro" id="IPR017441">
    <property type="entry name" value="Protein_kinase_ATP_BS"/>
</dbReference>
<feature type="binding site" evidence="6">
    <location>
        <position position="166"/>
    </location>
    <ligand>
        <name>ATP</name>
        <dbReference type="ChEBI" id="CHEBI:30616"/>
    </ligand>
</feature>
<gene>
    <name evidence="10" type="ORF">PHYPSEUDO_008007</name>
</gene>
<dbReference type="InterPro" id="IPR000719">
    <property type="entry name" value="Prot_kinase_dom"/>
</dbReference>
<feature type="region of interest" description="Disordered" evidence="7">
    <location>
        <begin position="105"/>
        <end position="131"/>
    </location>
</feature>
<dbReference type="OrthoDB" id="63267at2759"/>
<keyword evidence="4" id="KW-0418">Kinase</keyword>
<evidence type="ECO:0000259" key="9">
    <source>
        <dbReference type="PROSITE" id="PS51285"/>
    </source>
</evidence>
<keyword evidence="2" id="KW-0808">Transferase</keyword>
<name>A0A8T1VIE3_9STRA</name>
<evidence type="ECO:0000256" key="7">
    <source>
        <dbReference type="SAM" id="MobiDB-lite"/>
    </source>
</evidence>
<evidence type="ECO:0000256" key="5">
    <source>
        <dbReference type="ARBA" id="ARBA00022840"/>
    </source>
</evidence>
<organism evidence="10 11">
    <name type="scientific">Phytophthora pseudosyringae</name>
    <dbReference type="NCBI Taxonomy" id="221518"/>
    <lineage>
        <taxon>Eukaryota</taxon>
        <taxon>Sar</taxon>
        <taxon>Stramenopiles</taxon>
        <taxon>Oomycota</taxon>
        <taxon>Peronosporomycetes</taxon>
        <taxon>Peronosporales</taxon>
        <taxon>Peronosporaceae</taxon>
        <taxon>Phytophthora</taxon>
    </lineage>
</organism>
<dbReference type="SMART" id="SM00220">
    <property type="entry name" value="S_TKc"/>
    <property type="match status" value="1"/>
</dbReference>
<accession>A0A8T1VIE3</accession>
<evidence type="ECO:0000256" key="2">
    <source>
        <dbReference type="ARBA" id="ARBA00022679"/>
    </source>
</evidence>
<evidence type="ECO:0000256" key="4">
    <source>
        <dbReference type="ARBA" id="ARBA00022777"/>
    </source>
</evidence>
<protein>
    <recommendedName>
        <fullName evidence="12">AGC protein kinase</fullName>
    </recommendedName>
</protein>
<keyword evidence="11" id="KW-1185">Reference proteome</keyword>
<keyword evidence="5 6" id="KW-0067">ATP-binding</keyword>
<dbReference type="EMBL" id="JAGDFM010000320">
    <property type="protein sequence ID" value="KAG7379949.1"/>
    <property type="molecule type" value="Genomic_DNA"/>
</dbReference>
<dbReference type="Proteomes" id="UP000694044">
    <property type="component" value="Unassembled WGS sequence"/>
</dbReference>
<evidence type="ECO:0000256" key="3">
    <source>
        <dbReference type="ARBA" id="ARBA00022741"/>
    </source>
</evidence>
<dbReference type="PROSITE" id="PS50011">
    <property type="entry name" value="PROTEIN_KINASE_DOM"/>
    <property type="match status" value="1"/>
</dbReference>
<keyword evidence="1" id="KW-0723">Serine/threonine-protein kinase</keyword>
<dbReference type="GO" id="GO:0004674">
    <property type="term" value="F:protein serine/threonine kinase activity"/>
    <property type="evidence" value="ECO:0007669"/>
    <property type="project" value="UniProtKB-KW"/>
</dbReference>
<evidence type="ECO:0000256" key="1">
    <source>
        <dbReference type="ARBA" id="ARBA00022527"/>
    </source>
</evidence>
<feature type="domain" description="Protein kinase" evidence="8">
    <location>
        <begin position="1"/>
        <end position="288"/>
    </location>
</feature>
<dbReference type="AlphaFoldDB" id="A0A8T1VIE3"/>
<dbReference type="InterPro" id="IPR000961">
    <property type="entry name" value="AGC-kinase_C"/>
</dbReference>
<dbReference type="GO" id="GO:0005524">
    <property type="term" value="F:ATP binding"/>
    <property type="evidence" value="ECO:0007669"/>
    <property type="project" value="UniProtKB-UniRule"/>
</dbReference>
<evidence type="ECO:0000256" key="6">
    <source>
        <dbReference type="PROSITE-ProRule" id="PRU10141"/>
    </source>
</evidence>
<evidence type="ECO:0008006" key="12">
    <source>
        <dbReference type="Google" id="ProtNLM"/>
    </source>
</evidence>
<dbReference type="Pfam" id="PF00069">
    <property type="entry name" value="Pkinase"/>
    <property type="match status" value="1"/>
</dbReference>
<keyword evidence="3 6" id="KW-0547">Nucleotide-binding</keyword>
<feature type="compositionally biased region" description="Low complexity" evidence="7">
    <location>
        <begin position="10"/>
        <end position="30"/>
    </location>
</feature>
<reference evidence="10" key="1">
    <citation type="submission" date="2021-02" db="EMBL/GenBank/DDBJ databases">
        <authorList>
            <person name="Palmer J.M."/>
        </authorList>
    </citation>
    <scope>NUCLEOTIDE SEQUENCE</scope>
    <source>
        <strain evidence="10">SCRP734</strain>
    </source>
</reference>
<dbReference type="PANTHER" id="PTHR24351">
    <property type="entry name" value="RIBOSOMAL PROTEIN S6 KINASE"/>
    <property type="match status" value="1"/>
</dbReference>